<comment type="similarity">
    <text evidence="3 7">Belongs to the peptidase S26 family.</text>
</comment>
<dbReference type="PROSITE" id="PS00761">
    <property type="entry name" value="SPASE_I_3"/>
    <property type="match status" value="1"/>
</dbReference>
<dbReference type="Pfam" id="PF10502">
    <property type="entry name" value="Peptidase_S26"/>
    <property type="match status" value="1"/>
</dbReference>
<evidence type="ECO:0000313" key="10">
    <source>
        <dbReference type="Proteomes" id="UP000014227"/>
    </source>
</evidence>
<dbReference type="MEROPS" id="S26.024"/>
<proteinExistence type="inferred from homology"/>
<dbReference type="GO" id="GO:0005886">
    <property type="term" value="C:plasma membrane"/>
    <property type="evidence" value="ECO:0007669"/>
    <property type="project" value="UniProtKB-SubCell"/>
</dbReference>
<dbReference type="InParanoid" id="S0EUF2"/>
<dbReference type="NCBIfam" id="TIGR02227">
    <property type="entry name" value="sigpep_I_bact"/>
    <property type="match status" value="1"/>
</dbReference>
<dbReference type="STRING" id="454171.CP488_01045"/>
<evidence type="ECO:0000256" key="3">
    <source>
        <dbReference type="ARBA" id="ARBA00009370"/>
    </source>
</evidence>
<evidence type="ECO:0000256" key="7">
    <source>
        <dbReference type="RuleBase" id="RU362042"/>
    </source>
</evidence>
<dbReference type="PRINTS" id="PR00727">
    <property type="entry name" value="LEADERPTASE"/>
</dbReference>
<evidence type="ECO:0000313" key="9">
    <source>
        <dbReference type="EMBL" id="CCW33952.1"/>
    </source>
</evidence>
<dbReference type="OrthoDB" id="9802919at2"/>
<feature type="active site" evidence="6">
    <location>
        <position position="118"/>
    </location>
</feature>
<dbReference type="KEGG" id="ccz:CCALI_00113"/>
<comment type="subcellular location">
    <subcellularLocation>
        <location evidence="2">Cell membrane</location>
        <topology evidence="2">Single-pass type II membrane protein</topology>
    </subcellularLocation>
    <subcellularLocation>
        <location evidence="7">Membrane</location>
        <topology evidence="7">Single-pass type II membrane protein</topology>
    </subcellularLocation>
</comment>
<feature type="transmembrane region" description="Helical" evidence="7">
    <location>
        <begin position="28"/>
        <end position="50"/>
    </location>
</feature>
<dbReference type="Proteomes" id="UP000014227">
    <property type="component" value="Chromosome I"/>
</dbReference>
<dbReference type="GO" id="GO:0009003">
    <property type="term" value="F:signal peptidase activity"/>
    <property type="evidence" value="ECO:0007669"/>
    <property type="project" value="UniProtKB-EC"/>
</dbReference>
<dbReference type="eggNOG" id="COG0681">
    <property type="taxonomic scope" value="Bacteria"/>
</dbReference>
<keyword evidence="7" id="KW-0472">Membrane</keyword>
<dbReference type="PANTHER" id="PTHR43390">
    <property type="entry name" value="SIGNAL PEPTIDASE I"/>
    <property type="match status" value="1"/>
</dbReference>
<dbReference type="HOGENOM" id="CLU_028723_5_1_0"/>
<dbReference type="AlphaFoldDB" id="S0EUF2"/>
<keyword evidence="7" id="KW-1133">Transmembrane helix</keyword>
<dbReference type="InterPro" id="IPR019533">
    <property type="entry name" value="Peptidase_S26"/>
</dbReference>
<dbReference type="PANTHER" id="PTHR43390:SF1">
    <property type="entry name" value="CHLOROPLAST PROCESSING PEPTIDASE"/>
    <property type="match status" value="1"/>
</dbReference>
<evidence type="ECO:0000256" key="6">
    <source>
        <dbReference type="PIRSR" id="PIRSR600223-1"/>
    </source>
</evidence>
<sequence length="217" mass="24318">MKIFNHDSDRATPSANIQELPLKNRNRYYFSLFLLLVLGYTALAFTTGYIPSSSMEPLLKPGDHVLLMRAWAAYPFGILPSRGDVVTFHFTKAAQERDAANFPGTDATSIKSGEILIKRIVALPGETVQILGNTVYINGKPLHENYTTIPVNNPNLYYPYAVLQPLTVPSDCVFVLGDNRNNSDDSRFWGPLHIRDITAKYVLTLYHTKPPKDSESQ</sequence>
<name>S0EUF2_CHTCT</name>
<dbReference type="RefSeq" id="WP_016481516.1">
    <property type="nucleotide sequence ID" value="NC_021487.1"/>
</dbReference>
<evidence type="ECO:0000256" key="1">
    <source>
        <dbReference type="ARBA" id="ARBA00000677"/>
    </source>
</evidence>
<evidence type="ECO:0000256" key="5">
    <source>
        <dbReference type="ARBA" id="ARBA00022801"/>
    </source>
</evidence>
<protein>
    <recommendedName>
        <fullName evidence="4 7">Signal peptidase I</fullName>
        <ecNumber evidence="4 7">3.4.21.89</ecNumber>
    </recommendedName>
</protein>
<evidence type="ECO:0000256" key="2">
    <source>
        <dbReference type="ARBA" id="ARBA00004401"/>
    </source>
</evidence>
<evidence type="ECO:0000256" key="4">
    <source>
        <dbReference type="ARBA" id="ARBA00013208"/>
    </source>
</evidence>
<feature type="domain" description="Peptidase S26" evidence="8">
    <location>
        <begin position="32"/>
        <end position="204"/>
    </location>
</feature>
<organism evidence="9 10">
    <name type="scientific">Chthonomonas calidirosea (strain DSM 23976 / ICMP 18418 / T49)</name>
    <dbReference type="NCBI Taxonomy" id="1303518"/>
    <lineage>
        <taxon>Bacteria</taxon>
        <taxon>Bacillati</taxon>
        <taxon>Armatimonadota</taxon>
        <taxon>Chthonomonadia</taxon>
        <taxon>Chthonomonadales</taxon>
        <taxon>Chthonomonadaceae</taxon>
        <taxon>Chthonomonas</taxon>
    </lineage>
</organism>
<dbReference type="EC" id="3.4.21.89" evidence="4 7"/>
<dbReference type="PATRIC" id="fig|1303518.3.peg.115"/>
<gene>
    <name evidence="9" type="ORF">CCALI_00113</name>
</gene>
<dbReference type="InterPro" id="IPR019758">
    <property type="entry name" value="Pept_S26A_signal_pept_1_CS"/>
</dbReference>
<dbReference type="SUPFAM" id="SSF51306">
    <property type="entry name" value="LexA/Signal peptidase"/>
    <property type="match status" value="1"/>
</dbReference>
<keyword evidence="7" id="KW-0645">Protease</keyword>
<keyword evidence="5 7" id="KW-0378">Hydrolase</keyword>
<dbReference type="GO" id="GO:0006465">
    <property type="term" value="P:signal peptide processing"/>
    <property type="evidence" value="ECO:0007669"/>
    <property type="project" value="InterPro"/>
</dbReference>
<dbReference type="CDD" id="cd06530">
    <property type="entry name" value="S26_SPase_I"/>
    <property type="match status" value="1"/>
</dbReference>
<dbReference type="InterPro" id="IPR019757">
    <property type="entry name" value="Pept_S26A_signal_pept_1_Lys-AS"/>
</dbReference>
<evidence type="ECO:0000259" key="8">
    <source>
        <dbReference type="Pfam" id="PF10502"/>
    </source>
</evidence>
<accession>S0EUF2</accession>
<dbReference type="GO" id="GO:0004252">
    <property type="term" value="F:serine-type endopeptidase activity"/>
    <property type="evidence" value="ECO:0007669"/>
    <property type="project" value="InterPro"/>
</dbReference>
<dbReference type="InterPro" id="IPR000223">
    <property type="entry name" value="Pept_S26A_signal_pept_1"/>
</dbReference>
<dbReference type="PROSITE" id="PS00760">
    <property type="entry name" value="SPASE_I_2"/>
    <property type="match status" value="1"/>
</dbReference>
<keyword evidence="10" id="KW-1185">Reference proteome</keyword>
<dbReference type="EMBL" id="HF951689">
    <property type="protein sequence ID" value="CCW33952.1"/>
    <property type="molecule type" value="Genomic_DNA"/>
</dbReference>
<feature type="active site" evidence="6">
    <location>
        <position position="54"/>
    </location>
</feature>
<keyword evidence="7" id="KW-0812">Transmembrane</keyword>
<dbReference type="InterPro" id="IPR036286">
    <property type="entry name" value="LexA/Signal_pep-like_sf"/>
</dbReference>
<reference evidence="10" key="1">
    <citation type="submission" date="2013-03" db="EMBL/GenBank/DDBJ databases">
        <title>Genome sequence of Chthonomonas calidirosea, the first sequenced genome from the Armatimonadetes phylum (formally candidate division OP10).</title>
        <authorList>
            <person name="Lee K.C.Y."/>
            <person name="Morgan X.C."/>
            <person name="Dunfield P.F."/>
            <person name="Tamas I."/>
            <person name="Houghton K.M."/>
            <person name="Vyssotski M."/>
            <person name="Ryan J.L.J."/>
            <person name="Lagutin K."/>
            <person name="McDonald I.R."/>
            <person name="Stott M.B."/>
        </authorList>
    </citation>
    <scope>NUCLEOTIDE SEQUENCE [LARGE SCALE GENOMIC DNA]</scope>
    <source>
        <strain evidence="10">DSM 23976 / ICMP 18418 / T49</strain>
    </source>
</reference>
<dbReference type="Gene3D" id="2.10.109.10">
    <property type="entry name" value="Umud Fragment, subunit A"/>
    <property type="match status" value="1"/>
</dbReference>
<comment type="catalytic activity">
    <reaction evidence="1 7">
        <text>Cleavage of hydrophobic, N-terminal signal or leader sequences from secreted and periplasmic proteins.</text>
        <dbReference type="EC" id="3.4.21.89"/>
    </reaction>
</comment>